<feature type="domain" description="Malate synthase C-terminal" evidence="8">
    <location>
        <begin position="68"/>
        <end position="178"/>
    </location>
</feature>
<dbReference type="InterPro" id="IPR006252">
    <property type="entry name" value="Malate_synthA"/>
</dbReference>
<feature type="domain" description="Malate synthase TIM barrel" evidence="7">
    <location>
        <begin position="1"/>
        <end position="61"/>
    </location>
</feature>
<proteinExistence type="inferred from homology"/>
<dbReference type="Gene3D" id="1.20.1220.12">
    <property type="entry name" value="Malate synthase, domain III"/>
    <property type="match status" value="1"/>
</dbReference>
<evidence type="ECO:0000256" key="5">
    <source>
        <dbReference type="ARBA" id="ARBA00022679"/>
    </source>
</evidence>
<gene>
    <name evidence="9" type="ORF">HER39_18815</name>
</gene>
<evidence type="ECO:0000259" key="7">
    <source>
        <dbReference type="Pfam" id="PF01274"/>
    </source>
</evidence>
<dbReference type="EC" id="2.3.3.9" evidence="2"/>
<evidence type="ECO:0000256" key="6">
    <source>
        <dbReference type="ARBA" id="ARBA00047918"/>
    </source>
</evidence>
<dbReference type="InterPro" id="IPR046363">
    <property type="entry name" value="MS_N_TIM-barrel_dom"/>
</dbReference>
<dbReference type="PANTHER" id="PTHR42902">
    <property type="entry name" value="MALATE SYNTHASE"/>
    <property type="match status" value="1"/>
</dbReference>
<name>A0ABX1JW70_9MICC</name>
<dbReference type="InterPro" id="IPR048355">
    <property type="entry name" value="MS_C"/>
</dbReference>
<dbReference type="Pfam" id="PF20659">
    <property type="entry name" value="MS_C"/>
    <property type="match status" value="1"/>
</dbReference>
<accession>A0ABX1JW70</accession>
<evidence type="ECO:0000256" key="1">
    <source>
        <dbReference type="ARBA" id="ARBA00006394"/>
    </source>
</evidence>
<dbReference type="InterPro" id="IPR044856">
    <property type="entry name" value="Malate_synth_C_sf"/>
</dbReference>
<dbReference type="Gene3D" id="3.20.20.360">
    <property type="entry name" value="Malate synthase, domain 3"/>
    <property type="match status" value="1"/>
</dbReference>
<evidence type="ECO:0000256" key="3">
    <source>
        <dbReference type="ARBA" id="ARBA00022435"/>
    </source>
</evidence>
<dbReference type="PANTHER" id="PTHR42902:SF1">
    <property type="entry name" value="MALATE SYNTHASE 1-RELATED"/>
    <property type="match status" value="1"/>
</dbReference>
<evidence type="ECO:0000256" key="2">
    <source>
        <dbReference type="ARBA" id="ARBA00012636"/>
    </source>
</evidence>
<reference evidence="9 10" key="1">
    <citation type="submission" date="2020-04" db="EMBL/GenBank/DDBJ databases">
        <authorList>
            <person name="Liu S."/>
        </authorList>
    </citation>
    <scope>NUCLEOTIDE SEQUENCE [LARGE SCALE GENOMIC DNA]</scope>
    <source>
        <strain evidence="9 10">CGMCC 1.15091</strain>
    </source>
</reference>
<comment type="similarity">
    <text evidence="1">Belongs to the malate synthase family.</text>
</comment>
<feature type="non-terminal residue" evidence="9">
    <location>
        <position position="1"/>
    </location>
</feature>
<evidence type="ECO:0000259" key="8">
    <source>
        <dbReference type="Pfam" id="PF20659"/>
    </source>
</evidence>
<evidence type="ECO:0000256" key="4">
    <source>
        <dbReference type="ARBA" id="ARBA00022532"/>
    </source>
</evidence>
<keyword evidence="3" id="KW-0329">Glyoxylate bypass</keyword>
<keyword evidence="10" id="KW-1185">Reference proteome</keyword>
<protein>
    <recommendedName>
        <fullName evidence="2">malate synthase</fullName>
        <ecNumber evidence="2">2.3.3.9</ecNumber>
    </recommendedName>
</protein>
<sequence length="193" mass="21909">EQVRADKTRETNDGFDGSWVAHPDLVPVAREVFDGVLKGRPNQSDRKREDVTPDDRELLNIAGTQGSITEAGIRTNIWVGIQYIESWLRGHGAAALNNLMEDAATAEISRSQIWQWIHAQAVTDHGEIVSGHWVHELLEEEFARMPRFDGDRFDEARTIFEEVALGEEFPDFLTLPAYLRFLQEKPQEELVAA</sequence>
<dbReference type="EMBL" id="JAAZSR010000612">
    <property type="protein sequence ID" value="NKX52586.1"/>
    <property type="molecule type" value="Genomic_DNA"/>
</dbReference>
<dbReference type="Pfam" id="PF01274">
    <property type="entry name" value="MS_TIM-barrel"/>
    <property type="match status" value="1"/>
</dbReference>
<comment type="caution">
    <text evidence="9">The sequence shown here is derived from an EMBL/GenBank/DDBJ whole genome shotgun (WGS) entry which is preliminary data.</text>
</comment>
<evidence type="ECO:0000313" key="10">
    <source>
        <dbReference type="Proteomes" id="UP000523795"/>
    </source>
</evidence>
<keyword evidence="5" id="KW-0808">Transferase</keyword>
<organism evidence="9 10">
    <name type="scientific">Arthrobacter deserti</name>
    <dbReference type="NCBI Taxonomy" id="1742687"/>
    <lineage>
        <taxon>Bacteria</taxon>
        <taxon>Bacillati</taxon>
        <taxon>Actinomycetota</taxon>
        <taxon>Actinomycetes</taxon>
        <taxon>Micrococcales</taxon>
        <taxon>Micrococcaceae</taxon>
        <taxon>Arthrobacter</taxon>
    </lineage>
</organism>
<dbReference type="SUPFAM" id="SSF51645">
    <property type="entry name" value="Malate synthase G"/>
    <property type="match status" value="1"/>
</dbReference>
<keyword evidence="4" id="KW-0816">Tricarboxylic acid cycle</keyword>
<dbReference type="Proteomes" id="UP000523795">
    <property type="component" value="Unassembled WGS sequence"/>
</dbReference>
<dbReference type="InterPro" id="IPR011076">
    <property type="entry name" value="Malate_synth_sf"/>
</dbReference>
<dbReference type="InterPro" id="IPR001465">
    <property type="entry name" value="Malate_synthase_TIM"/>
</dbReference>
<comment type="catalytic activity">
    <reaction evidence="6">
        <text>glyoxylate + acetyl-CoA + H2O = (S)-malate + CoA + H(+)</text>
        <dbReference type="Rhea" id="RHEA:18181"/>
        <dbReference type="ChEBI" id="CHEBI:15377"/>
        <dbReference type="ChEBI" id="CHEBI:15378"/>
        <dbReference type="ChEBI" id="CHEBI:15589"/>
        <dbReference type="ChEBI" id="CHEBI:36655"/>
        <dbReference type="ChEBI" id="CHEBI:57287"/>
        <dbReference type="ChEBI" id="CHEBI:57288"/>
        <dbReference type="EC" id="2.3.3.9"/>
    </reaction>
</comment>
<evidence type="ECO:0000313" key="9">
    <source>
        <dbReference type="EMBL" id="NKX52586.1"/>
    </source>
</evidence>